<dbReference type="EMBL" id="LAZR01001150">
    <property type="protein sequence ID" value="KKN49810.1"/>
    <property type="molecule type" value="Genomic_DNA"/>
</dbReference>
<protein>
    <recommendedName>
        <fullName evidence="2">YjiS-like domain-containing protein</fullName>
    </recommendedName>
</protein>
<sequence>MTVNSHTAGPEGRHAVAASISISMIAHGFLSILARIGAKAKSVLNALQMARMLSTLSNMSDHQLAQIGIQRSDIPKYAETLMANE</sequence>
<dbReference type="AlphaFoldDB" id="A0A0F9QZS6"/>
<dbReference type="InterPro" id="IPR009506">
    <property type="entry name" value="YjiS-like"/>
</dbReference>
<reference evidence="3" key="1">
    <citation type="journal article" date="2015" name="Nature">
        <title>Complex archaea that bridge the gap between prokaryotes and eukaryotes.</title>
        <authorList>
            <person name="Spang A."/>
            <person name="Saw J.H."/>
            <person name="Jorgensen S.L."/>
            <person name="Zaremba-Niedzwiedzka K."/>
            <person name="Martijn J."/>
            <person name="Lind A.E."/>
            <person name="van Eijk R."/>
            <person name="Schleper C."/>
            <person name="Guy L."/>
            <person name="Ettema T.J."/>
        </authorList>
    </citation>
    <scope>NUCLEOTIDE SEQUENCE</scope>
</reference>
<dbReference type="Pfam" id="PF06568">
    <property type="entry name" value="YjiS-like"/>
    <property type="match status" value="1"/>
</dbReference>
<evidence type="ECO:0000259" key="2">
    <source>
        <dbReference type="Pfam" id="PF06568"/>
    </source>
</evidence>
<keyword evidence="1" id="KW-0812">Transmembrane</keyword>
<evidence type="ECO:0000256" key="1">
    <source>
        <dbReference type="SAM" id="Phobius"/>
    </source>
</evidence>
<comment type="caution">
    <text evidence="3">The sequence shown here is derived from an EMBL/GenBank/DDBJ whole genome shotgun (WGS) entry which is preliminary data.</text>
</comment>
<name>A0A0F9QZS6_9ZZZZ</name>
<proteinExistence type="predicted"/>
<accession>A0A0F9QZS6</accession>
<feature type="transmembrane region" description="Helical" evidence="1">
    <location>
        <begin position="15"/>
        <end position="34"/>
    </location>
</feature>
<gene>
    <name evidence="3" type="ORF">LCGC14_0639170</name>
</gene>
<keyword evidence="1" id="KW-1133">Transmembrane helix</keyword>
<feature type="domain" description="YjiS-like" evidence="2">
    <location>
        <begin position="50"/>
        <end position="74"/>
    </location>
</feature>
<evidence type="ECO:0000313" key="3">
    <source>
        <dbReference type="EMBL" id="KKN49810.1"/>
    </source>
</evidence>
<organism evidence="3">
    <name type="scientific">marine sediment metagenome</name>
    <dbReference type="NCBI Taxonomy" id="412755"/>
    <lineage>
        <taxon>unclassified sequences</taxon>
        <taxon>metagenomes</taxon>
        <taxon>ecological metagenomes</taxon>
    </lineage>
</organism>
<keyword evidence="1" id="KW-0472">Membrane</keyword>